<dbReference type="InterPro" id="IPR050206">
    <property type="entry name" value="FtsK/SpoIIIE/SftA"/>
</dbReference>
<dbReference type="Gene3D" id="3.40.50.300">
    <property type="entry name" value="P-loop containing nucleotide triphosphate hydrolases"/>
    <property type="match status" value="1"/>
</dbReference>
<sequence length="450" mass="48611">MAGGQIVSLIGLVLIVVGLVVLRWRRPAWYWIGFGSLVALIRIRTSFRSVMEACGLTEPPSRSRLWIAAATHREPVRMMAGIRRVRITRSGLVLRLRMRPGQELQDFEVATERLRHSWRMHGVHIRALKPGYLEVRLIGYDVLRKVVMPGKPGAGLLRVPVALRADGSAHLRDFRATPHELVVGATESGKSVYLRGLIKGLAPQRVALVGIDCKWGVELAPFARRLSALAVTPEEAAALLDALVEEMTGRFELVCAAQNLPPDAPLDAITSDIWGLPEDIRPVPLVLFVDEIAELFLLTSKADEKRRDHLVTQLIRLAQLGRAAGMYLEICGQRFGSELGPGATSLRAQLTGRIAHRVNDEGSAKMALGDVSPRAVGVVTAIAPTRPGTAVAALPTGGFARIRAPFVSLPEAAAACAKHAHMTPDLPALDAFRPVPAPAGALVELAPEPA</sequence>
<keyword evidence="4" id="KW-1133">Transmembrane helix</keyword>
<feature type="transmembrane region" description="Helical" evidence="4">
    <location>
        <begin position="6"/>
        <end position="22"/>
    </location>
</feature>
<feature type="domain" description="FtsK" evidence="5">
    <location>
        <begin position="158"/>
        <end position="365"/>
    </location>
</feature>
<dbReference type="EMBL" id="JBHMCR010000004">
    <property type="protein sequence ID" value="MFB9519611.1"/>
    <property type="molecule type" value="Genomic_DNA"/>
</dbReference>
<evidence type="ECO:0000256" key="3">
    <source>
        <dbReference type="PROSITE-ProRule" id="PRU00289"/>
    </source>
</evidence>
<gene>
    <name evidence="6" type="ORF">ACFFTU_06610</name>
</gene>
<organism evidence="6 7">
    <name type="scientific">Streptomyces cremeus</name>
    <dbReference type="NCBI Taxonomy" id="66881"/>
    <lineage>
        <taxon>Bacteria</taxon>
        <taxon>Bacillati</taxon>
        <taxon>Actinomycetota</taxon>
        <taxon>Actinomycetes</taxon>
        <taxon>Kitasatosporales</taxon>
        <taxon>Streptomycetaceae</taxon>
        <taxon>Streptomyces</taxon>
    </lineage>
</organism>
<dbReference type="PANTHER" id="PTHR22683">
    <property type="entry name" value="SPORULATION PROTEIN RELATED"/>
    <property type="match status" value="1"/>
</dbReference>
<feature type="transmembrane region" description="Helical" evidence="4">
    <location>
        <begin position="29"/>
        <end position="47"/>
    </location>
</feature>
<keyword evidence="4" id="KW-0472">Membrane</keyword>
<dbReference type="InterPro" id="IPR002543">
    <property type="entry name" value="FtsK_dom"/>
</dbReference>
<evidence type="ECO:0000313" key="7">
    <source>
        <dbReference type="Proteomes" id="UP001589718"/>
    </source>
</evidence>
<proteinExistence type="predicted"/>
<evidence type="ECO:0000259" key="5">
    <source>
        <dbReference type="PROSITE" id="PS50901"/>
    </source>
</evidence>
<dbReference type="Proteomes" id="UP001589718">
    <property type="component" value="Unassembled WGS sequence"/>
</dbReference>
<dbReference type="Pfam" id="PF01580">
    <property type="entry name" value="FtsK_SpoIIIE"/>
    <property type="match status" value="1"/>
</dbReference>
<keyword evidence="1 3" id="KW-0547">Nucleotide-binding</keyword>
<accession>A0ABV5P8U0</accession>
<feature type="binding site" evidence="3">
    <location>
        <begin position="184"/>
        <end position="191"/>
    </location>
    <ligand>
        <name>ATP</name>
        <dbReference type="ChEBI" id="CHEBI:30616"/>
    </ligand>
</feature>
<comment type="caution">
    <text evidence="6">The sequence shown here is derived from an EMBL/GenBank/DDBJ whole genome shotgun (WGS) entry which is preliminary data.</text>
</comment>
<reference evidence="6 7" key="1">
    <citation type="submission" date="2024-09" db="EMBL/GenBank/DDBJ databases">
        <authorList>
            <person name="Sun Q."/>
            <person name="Mori K."/>
        </authorList>
    </citation>
    <scope>NUCLEOTIDE SEQUENCE [LARGE SCALE GENOMIC DNA]</scope>
    <source>
        <strain evidence="6 7">JCM 4362</strain>
    </source>
</reference>
<dbReference type="PROSITE" id="PS50901">
    <property type="entry name" value="FTSK"/>
    <property type="match status" value="1"/>
</dbReference>
<dbReference type="InterPro" id="IPR027417">
    <property type="entry name" value="P-loop_NTPase"/>
</dbReference>
<name>A0ABV5P8U0_STRCM</name>
<evidence type="ECO:0000256" key="1">
    <source>
        <dbReference type="ARBA" id="ARBA00022741"/>
    </source>
</evidence>
<evidence type="ECO:0000256" key="4">
    <source>
        <dbReference type="SAM" id="Phobius"/>
    </source>
</evidence>
<protein>
    <submittedName>
        <fullName evidence="6">FtsK/SpoIIIE domain-containing protein</fullName>
    </submittedName>
</protein>
<dbReference type="RefSeq" id="WP_345221194.1">
    <property type="nucleotide sequence ID" value="NZ_BAAAXE010000013.1"/>
</dbReference>
<evidence type="ECO:0000313" key="6">
    <source>
        <dbReference type="EMBL" id="MFB9519611.1"/>
    </source>
</evidence>
<evidence type="ECO:0000256" key="2">
    <source>
        <dbReference type="ARBA" id="ARBA00022840"/>
    </source>
</evidence>
<keyword evidence="7" id="KW-1185">Reference proteome</keyword>
<dbReference type="PANTHER" id="PTHR22683:SF41">
    <property type="entry name" value="DNA TRANSLOCASE FTSK"/>
    <property type="match status" value="1"/>
</dbReference>
<keyword evidence="4" id="KW-0812">Transmembrane</keyword>
<keyword evidence="2 3" id="KW-0067">ATP-binding</keyword>
<dbReference type="SUPFAM" id="SSF52540">
    <property type="entry name" value="P-loop containing nucleoside triphosphate hydrolases"/>
    <property type="match status" value="1"/>
</dbReference>